<dbReference type="SFLD" id="SFLDG01129">
    <property type="entry name" value="C1.5:_HAD__Beta-PGM__Phosphata"/>
    <property type="match status" value="1"/>
</dbReference>
<name>A0A9D1DKG3_9FIRM</name>
<reference evidence="3" key="2">
    <citation type="journal article" date="2021" name="PeerJ">
        <title>Extensive microbial diversity within the chicken gut microbiome revealed by metagenomics and culture.</title>
        <authorList>
            <person name="Gilroy R."/>
            <person name="Ravi A."/>
            <person name="Getino M."/>
            <person name="Pursley I."/>
            <person name="Horton D.L."/>
            <person name="Alikhan N.F."/>
            <person name="Baker D."/>
            <person name="Gharbi K."/>
            <person name="Hall N."/>
            <person name="Watson M."/>
            <person name="Adriaenssens E.M."/>
            <person name="Foster-Nyarko E."/>
            <person name="Jarju S."/>
            <person name="Secka A."/>
            <person name="Antonio M."/>
            <person name="Oren A."/>
            <person name="Chaudhuri R.R."/>
            <person name="La Ragione R."/>
            <person name="Hildebrand F."/>
            <person name="Pallen M.J."/>
        </authorList>
    </citation>
    <scope>NUCLEOTIDE SEQUENCE</scope>
    <source>
        <strain evidence="3">ChiGjej3B3-7149</strain>
    </source>
</reference>
<sequence>MRKPKMMIFDYGHTLCYEPEQDYARGWRAAMEHAVENPHGITAEQLYEYSRGVYAGLFAAMRPLELETDGLKLDESIFDALGLRFDVSMQELEYIRWCATEPIFPMEGIEDFLALCAELGIRTGVISNLSFSGATLIRRINECLPFHRFEFIVASSECVFRKPSEHIFRRALGLAGLDAADCWFAGDDVECDVEGAARSGLYPVWFKCPLRCTYKPECPHPPRCEHLKVGSWAELGALLRGLDNGVGL</sequence>
<dbReference type="InterPro" id="IPR051400">
    <property type="entry name" value="HAD-like_hydrolase"/>
</dbReference>
<dbReference type="Pfam" id="PF00702">
    <property type="entry name" value="Hydrolase"/>
    <property type="match status" value="1"/>
</dbReference>
<protein>
    <submittedName>
        <fullName evidence="3">HAD hydrolase-like protein</fullName>
    </submittedName>
</protein>
<keyword evidence="1 3" id="KW-0378">Hydrolase</keyword>
<evidence type="ECO:0000256" key="1">
    <source>
        <dbReference type="ARBA" id="ARBA00022801"/>
    </source>
</evidence>
<dbReference type="AlphaFoldDB" id="A0A9D1DKG3"/>
<evidence type="ECO:0000256" key="2">
    <source>
        <dbReference type="ARBA" id="ARBA00022842"/>
    </source>
</evidence>
<dbReference type="InterPro" id="IPR023214">
    <property type="entry name" value="HAD_sf"/>
</dbReference>
<organism evidence="3 4">
    <name type="scientific">Candidatus Scatomorpha intestinigallinarum</name>
    <dbReference type="NCBI Taxonomy" id="2840923"/>
    <lineage>
        <taxon>Bacteria</taxon>
        <taxon>Bacillati</taxon>
        <taxon>Bacillota</taxon>
        <taxon>Clostridia</taxon>
        <taxon>Eubacteriales</taxon>
        <taxon>Candidatus Scatomorpha</taxon>
    </lineage>
</organism>
<proteinExistence type="predicted"/>
<reference evidence="3" key="1">
    <citation type="submission" date="2020-10" db="EMBL/GenBank/DDBJ databases">
        <authorList>
            <person name="Gilroy R."/>
        </authorList>
    </citation>
    <scope>NUCLEOTIDE SEQUENCE</scope>
    <source>
        <strain evidence="3">ChiGjej3B3-7149</strain>
    </source>
</reference>
<evidence type="ECO:0000313" key="4">
    <source>
        <dbReference type="Proteomes" id="UP000824238"/>
    </source>
</evidence>
<gene>
    <name evidence="3" type="ORF">IAD36_02795</name>
</gene>
<evidence type="ECO:0000313" key="3">
    <source>
        <dbReference type="EMBL" id="HIR54515.1"/>
    </source>
</evidence>
<accession>A0A9D1DKG3</accession>
<dbReference type="InterPro" id="IPR036412">
    <property type="entry name" value="HAD-like_sf"/>
</dbReference>
<dbReference type="EMBL" id="DVHH01000071">
    <property type="protein sequence ID" value="HIR54515.1"/>
    <property type="molecule type" value="Genomic_DNA"/>
</dbReference>
<dbReference type="GO" id="GO:0016787">
    <property type="term" value="F:hydrolase activity"/>
    <property type="evidence" value="ECO:0007669"/>
    <property type="project" value="UniProtKB-KW"/>
</dbReference>
<dbReference type="PANTHER" id="PTHR46470">
    <property type="entry name" value="N-ACYLNEURAMINATE-9-PHOSPHATASE"/>
    <property type="match status" value="1"/>
</dbReference>
<dbReference type="SFLD" id="SFLDS00003">
    <property type="entry name" value="Haloacid_Dehalogenase"/>
    <property type="match status" value="1"/>
</dbReference>
<comment type="caution">
    <text evidence="3">The sequence shown here is derived from an EMBL/GenBank/DDBJ whole genome shotgun (WGS) entry which is preliminary data.</text>
</comment>
<dbReference type="SUPFAM" id="SSF56784">
    <property type="entry name" value="HAD-like"/>
    <property type="match status" value="1"/>
</dbReference>
<dbReference type="Gene3D" id="3.40.50.1000">
    <property type="entry name" value="HAD superfamily/HAD-like"/>
    <property type="match status" value="1"/>
</dbReference>
<keyword evidence="2" id="KW-0460">Magnesium</keyword>
<dbReference type="Proteomes" id="UP000824238">
    <property type="component" value="Unassembled WGS sequence"/>
</dbReference>